<comment type="caution">
    <text evidence="1">The sequence shown here is derived from an EMBL/GenBank/DDBJ whole genome shotgun (WGS) entry which is preliminary data.</text>
</comment>
<proteinExistence type="predicted"/>
<organism evidence="1 2">
    <name type="scientific">Gardnerella vaginalis</name>
    <dbReference type="NCBI Taxonomy" id="2702"/>
    <lineage>
        <taxon>Bacteria</taxon>
        <taxon>Bacillati</taxon>
        <taxon>Actinomycetota</taxon>
        <taxon>Actinomycetes</taxon>
        <taxon>Bifidobacteriales</taxon>
        <taxon>Bifidobacteriaceae</taxon>
        <taxon>Gardnerella</taxon>
    </lineage>
</organism>
<dbReference type="Proteomes" id="UP000259221">
    <property type="component" value="Unassembled WGS sequence"/>
</dbReference>
<protein>
    <submittedName>
        <fullName evidence="1">Uncharacterized protein</fullName>
    </submittedName>
</protein>
<dbReference type="EMBL" id="LRTV01000001">
    <property type="protein sequence ID" value="RFD80248.1"/>
    <property type="molecule type" value="Genomic_DNA"/>
</dbReference>
<reference evidence="1 2" key="1">
    <citation type="submission" date="2016-02" db="EMBL/GenBank/DDBJ databases">
        <authorList>
            <person name="Alioto T."/>
            <person name="Alioto T."/>
        </authorList>
    </citation>
    <scope>NUCLEOTIDE SEQUENCE [LARGE SCALE GENOMIC DNA]</scope>
    <source>
        <strain evidence="1 2">NR010</strain>
    </source>
</reference>
<accession>A0A3E1J219</accession>
<sequence length="82" mass="9499">MRNKLATELALKAHRAFNLSKLTLRVAFARAMLRESRSSRKTRATLNKRPLRGTRVMFMSKSQLCRIARLKLGITKNKKTQQ</sequence>
<evidence type="ECO:0000313" key="1">
    <source>
        <dbReference type="EMBL" id="RFD80248.1"/>
    </source>
</evidence>
<evidence type="ECO:0000313" key="2">
    <source>
        <dbReference type="Proteomes" id="UP000259221"/>
    </source>
</evidence>
<gene>
    <name evidence="1" type="ORF">AXE77_01735</name>
</gene>
<name>A0A3E1J219_GARVA</name>
<dbReference type="AlphaFoldDB" id="A0A3E1J219"/>